<accession>A0A2T7A2M6</accession>
<gene>
    <name evidence="4" type="ORF">B9Z19DRAFT_1075944</name>
</gene>
<dbReference type="PANTHER" id="PTHR41805">
    <property type="entry name" value="EXPRESSED PROTEIN"/>
    <property type="match status" value="1"/>
</dbReference>
<dbReference type="InterPro" id="IPR013730">
    <property type="entry name" value="Fyv7/TAP26"/>
</dbReference>
<sequence>MGKPPLPDKPRKKAFRIGPANLPDGTYKRKVEKIKKSLIHKAKVKKSFAKTISGDAPDTDPHAIRAKRLLEEAATEREQAKSAEHKDGEDGNTIAATTEMHPERRAVLDQPEMTRVEKDPKNVDKGAWRKREKKRKTPTFLKEEREAARLREAQEEKERQIRARKVAMDKSKKERALRKKVMSARTTKGQQKLGRQSALLLEKVKAQVGVRS</sequence>
<evidence type="ECO:0000313" key="5">
    <source>
        <dbReference type="Proteomes" id="UP000244722"/>
    </source>
</evidence>
<comment type="similarity">
    <text evidence="1">Belongs to the FYV7 family.</text>
</comment>
<evidence type="ECO:0000256" key="2">
    <source>
        <dbReference type="ARBA" id="ARBA00018780"/>
    </source>
</evidence>
<organism evidence="4 5">
    <name type="scientific">Tuber borchii</name>
    <name type="common">White truffle</name>
    <dbReference type="NCBI Taxonomy" id="42251"/>
    <lineage>
        <taxon>Eukaryota</taxon>
        <taxon>Fungi</taxon>
        <taxon>Dikarya</taxon>
        <taxon>Ascomycota</taxon>
        <taxon>Pezizomycotina</taxon>
        <taxon>Pezizomycetes</taxon>
        <taxon>Pezizales</taxon>
        <taxon>Tuberaceae</taxon>
        <taxon>Tuber</taxon>
    </lineage>
</organism>
<evidence type="ECO:0000256" key="1">
    <source>
        <dbReference type="ARBA" id="ARBA00006800"/>
    </source>
</evidence>
<dbReference type="PANTHER" id="PTHR41805:SF1">
    <property type="entry name" value="RRNA-PROCESSING PROTEIN FYV7"/>
    <property type="match status" value="1"/>
</dbReference>
<feature type="compositionally biased region" description="Basic and acidic residues" evidence="3">
    <location>
        <begin position="73"/>
        <end position="89"/>
    </location>
</feature>
<evidence type="ECO:0000256" key="3">
    <source>
        <dbReference type="SAM" id="MobiDB-lite"/>
    </source>
</evidence>
<dbReference type="OrthoDB" id="2135053at2759"/>
<feature type="compositionally biased region" description="Polar residues" evidence="3">
    <location>
        <begin position="184"/>
        <end position="194"/>
    </location>
</feature>
<dbReference type="Proteomes" id="UP000244722">
    <property type="component" value="Unassembled WGS sequence"/>
</dbReference>
<comment type="caution">
    <text evidence="4">The sequence shown here is derived from an EMBL/GenBank/DDBJ whole genome shotgun (WGS) entry which is preliminary data.</text>
</comment>
<protein>
    <recommendedName>
        <fullName evidence="2">rRNA-processing protein FYV7</fullName>
    </recommendedName>
</protein>
<name>A0A2T7A2M6_TUBBO</name>
<feature type="compositionally biased region" description="Basic and acidic residues" evidence="3">
    <location>
        <begin position="100"/>
        <end position="129"/>
    </location>
</feature>
<dbReference type="EMBL" id="NESQ01000035">
    <property type="protein sequence ID" value="PUU81992.1"/>
    <property type="molecule type" value="Genomic_DNA"/>
</dbReference>
<dbReference type="AlphaFoldDB" id="A0A2T7A2M6"/>
<proteinExistence type="inferred from homology"/>
<dbReference type="Pfam" id="PF08524">
    <property type="entry name" value="rRNA_processing"/>
    <property type="match status" value="1"/>
</dbReference>
<feature type="region of interest" description="Disordered" evidence="3">
    <location>
        <begin position="1"/>
        <end position="24"/>
    </location>
</feature>
<reference evidence="4 5" key="1">
    <citation type="submission" date="2017-04" db="EMBL/GenBank/DDBJ databases">
        <title>Draft genome sequence of Tuber borchii Vittad., a whitish edible truffle.</title>
        <authorList>
            <consortium name="DOE Joint Genome Institute"/>
            <person name="Murat C."/>
            <person name="Kuo A."/>
            <person name="Barry K.W."/>
            <person name="Clum A."/>
            <person name="Dockter R.B."/>
            <person name="Fauchery L."/>
            <person name="Iotti M."/>
            <person name="Kohler A."/>
            <person name="Labutti K."/>
            <person name="Lindquist E.A."/>
            <person name="Lipzen A."/>
            <person name="Ohm R.A."/>
            <person name="Wang M."/>
            <person name="Grigoriev I.V."/>
            <person name="Zambonelli A."/>
            <person name="Martin F.M."/>
        </authorList>
    </citation>
    <scope>NUCLEOTIDE SEQUENCE [LARGE SCALE GENOMIC DNA]</scope>
    <source>
        <strain evidence="4 5">Tbo3840</strain>
    </source>
</reference>
<feature type="compositionally biased region" description="Basic and acidic residues" evidence="3">
    <location>
        <begin position="141"/>
        <end position="174"/>
    </location>
</feature>
<keyword evidence="5" id="KW-1185">Reference proteome</keyword>
<feature type="region of interest" description="Disordered" evidence="3">
    <location>
        <begin position="73"/>
        <end position="194"/>
    </location>
</feature>
<evidence type="ECO:0000313" key="4">
    <source>
        <dbReference type="EMBL" id="PUU81992.1"/>
    </source>
</evidence>